<name>A0A6P7MNA3_BETSP</name>
<dbReference type="SMART" id="SM00463">
    <property type="entry name" value="SMR"/>
    <property type="match status" value="1"/>
</dbReference>
<dbReference type="Gene3D" id="3.30.1370.110">
    <property type="match status" value="1"/>
</dbReference>
<dbReference type="InterPro" id="IPR041801">
    <property type="entry name" value="N4BP2_CUE"/>
</dbReference>
<feature type="region of interest" description="Disordered" evidence="2">
    <location>
        <begin position="118"/>
        <end position="145"/>
    </location>
</feature>
<dbReference type="InterPro" id="IPR052772">
    <property type="entry name" value="Endo/PolyKinase_Domain-Protein"/>
</dbReference>
<keyword evidence="1" id="KW-0175">Coiled coil</keyword>
<dbReference type="CTD" id="55728"/>
<dbReference type="InterPro" id="IPR013899">
    <property type="entry name" value="DUF1771"/>
</dbReference>
<dbReference type="InterPro" id="IPR056718">
    <property type="entry name" value="DUF7816"/>
</dbReference>
<feature type="domain" description="CUE" evidence="4">
    <location>
        <begin position="51"/>
        <end position="94"/>
    </location>
</feature>
<feature type="region of interest" description="Disordered" evidence="2">
    <location>
        <begin position="1208"/>
        <end position="1242"/>
    </location>
</feature>
<dbReference type="InterPro" id="IPR009060">
    <property type="entry name" value="UBA-like_sf"/>
</dbReference>
<evidence type="ECO:0000259" key="4">
    <source>
        <dbReference type="PROSITE" id="PS51140"/>
    </source>
</evidence>
<dbReference type="Proteomes" id="UP000515150">
    <property type="component" value="Chromosome 1"/>
</dbReference>
<dbReference type="Pfam" id="PF01713">
    <property type="entry name" value="Smr"/>
    <property type="match status" value="1"/>
</dbReference>
<feature type="compositionally biased region" description="Low complexity" evidence="2">
    <location>
        <begin position="784"/>
        <end position="795"/>
    </location>
</feature>
<feature type="compositionally biased region" description="Acidic residues" evidence="2">
    <location>
        <begin position="591"/>
        <end position="606"/>
    </location>
</feature>
<protein>
    <submittedName>
        <fullName evidence="6">NEDD4-binding protein 2</fullName>
    </submittedName>
</protein>
<dbReference type="CDD" id="cd14365">
    <property type="entry name" value="CUE_N4BP2"/>
    <property type="match status" value="1"/>
</dbReference>
<evidence type="ECO:0000313" key="6">
    <source>
        <dbReference type="RefSeq" id="XP_029008207.1"/>
    </source>
</evidence>
<feature type="region of interest" description="Disordered" evidence="2">
    <location>
        <begin position="583"/>
        <end position="606"/>
    </location>
</feature>
<dbReference type="Pfam" id="PF25126">
    <property type="entry name" value="DUF7818"/>
    <property type="match status" value="1"/>
</dbReference>
<feature type="compositionally biased region" description="Basic and acidic residues" evidence="2">
    <location>
        <begin position="120"/>
        <end position="130"/>
    </location>
</feature>
<dbReference type="KEGG" id="bspl:114856530"/>
<dbReference type="PANTHER" id="PTHR46535">
    <property type="entry name" value="NEDD4-BINDING PROTEIN 2"/>
    <property type="match status" value="1"/>
</dbReference>
<keyword evidence="5" id="KW-1185">Reference proteome</keyword>
<dbReference type="SMART" id="SM01162">
    <property type="entry name" value="DUF1771"/>
    <property type="match status" value="1"/>
</dbReference>
<sequence>MTVNNHGMPRRKKPGQSPARGDGGGGNRPPHAHPDAMASNFPSGDTLSSSDKDKIVKNMQEMFSHLDSEVLYIVLSECDFKVENAMDALLELSVAAETAAPVPSVSGFERTAAALLSPHHFSESRPRPDASKPSQQLPSPPSTKSLADELDLVVDKELEGLTAQQLHKDEHLSNQDLSSGVSFSPPCLQQTLPELLQSSLEAKSKGPSAEQTGQVVSQLEHITETNSSLDQLRQDRQEPALDLAASGRPSAFQVYKKQEPPHCHSEWDVVTGARSKMNTLNQEPLGNISSAWNLEAPVFSPRIHGNQSPAFITPVAQPPSVWFSKPLHLNPVYQAPLKPLAPIPKSWAVPGAVKHSDKNSRLRLEGKLLVLLRGAPGSGKSSLARALLEDNQGGIILSTDDYFTQNGQYRFDPTFLGEAHEWNHKRAKEAFERGTNPIIIDNTNMQGWEMRPYVVQALTHGYKVLFREPDTWWKNKPRELERRTSHNVPVETIRRMLDGYERFVTVQNIMDSQMPEHKHRLLLDNRSSKPKSSGTPCPDLVEQPELMEGFKKSRSQLFSSLPDVSSIGCPAELVTLGDSTHKSTKALSLPDDGEPTENTEFSDGDDYMDLGDLDSELDAHLQMDHSLGSQRIPDCIVESVMNEDRHGDEMPVAFAESIGQRVKRQRPSRRSEFTDLVKDTNQLECEANEERKNEEAEEVVLMSDEPENRMPEMLDFVGDWPQASREQRQLRRKERHTESNLEEVEGVSLETNETKVQSDSPFTEFLKIADVMQTGAAVIQARASHSSSPSQSCGGESEKEEQADSSFEESSGSGLSSEERPHTLNHFNSSSSSDLPDCVLDWKSPVCPADEKATVNNAKGLPIENETIDSTGGHVQETEAAIETEAVDLTSTNKTCLSTAVRGGGHTDICANEYTDNVRERGPEVGSHVREECHSPVCESSMEADVSGGSQEKKQRQGRRPGKHCKLALTFTQNCPASSSDMLENPFTTVQNTDSCGIPNKTDVEPNLNPTCNSSVKLEPNVDLCKESVSEADLQPCSLVDTGCFTQTEPQDFALLWRLNHQDHPDNIVIHDSSHVSDFKVLSGDSSRFVPELSTATLPADTVHPSFHKEVPYRVVHERGTQVEEKDFGVNQDRSESLSILSQHFKLVAFDTLEDLYDKCHQDLEWTTNLLLDSGERFSRDEDGDGSEDELNASSVYGTLDKTIQSSECAKGFNESSSEDLHKAGTTGSEQDIPQLTCGKVGESDVSSSNHNVLCSDGVADPVRNKEHLDTTSELVNTPQVELNQPRATKEGEHTLRPEPKLDDEAWCGSLDDAVIIEETRVENEDEIASMDEVERLLQAELDEMEREAKQRREERRSKHLDIQSLELKLPTELALQLAELFGPVGVDPGTCSTDDYAVKMDLNLAKLLHHKWKETIQERQNQAALSFRLLKEGSTHWGESQWDKPGPTEQTWASHDLQPDPRVQMPFMDHWNVSHSHVSLRDIIKEEQALQNMAKTRQSRADQRDGASQFKENQLYSSFPTIDRHFLQDIFRDHNYSLTKTELFLHSLLDEEPVKTVVAPETPRSHQHRPASKEREKWQKHLESAALHYQDTEDPEYEDFRAEAGLQRSRQLESFSKAAEAYKQGRKEVASFYAQQGHLHGERMHEANHRAAVQIFQRVNSSLLPNNILDLHGLHVNEALEHLTQVLQDKTSDCEQGLCRPQLSVITGRGNHSQGGVARIRPAVIEYLTSKQYRFTEPKPGLVLVSLR</sequence>
<feature type="compositionally biased region" description="Low complexity" evidence="2">
    <location>
        <begin position="131"/>
        <end position="145"/>
    </location>
</feature>
<dbReference type="PROSITE" id="PS50828">
    <property type="entry name" value="SMR"/>
    <property type="match status" value="1"/>
</dbReference>
<feature type="domain" description="Smr" evidence="3">
    <location>
        <begin position="1670"/>
        <end position="1749"/>
    </location>
</feature>
<dbReference type="Gene3D" id="3.40.50.300">
    <property type="entry name" value="P-loop containing nucleotide triphosphate hydrolases"/>
    <property type="match status" value="1"/>
</dbReference>
<dbReference type="GO" id="GO:0043130">
    <property type="term" value="F:ubiquitin binding"/>
    <property type="evidence" value="ECO:0007669"/>
    <property type="project" value="InterPro"/>
</dbReference>
<dbReference type="PROSITE" id="PS51140">
    <property type="entry name" value="CUE"/>
    <property type="match status" value="1"/>
</dbReference>
<dbReference type="OrthoDB" id="3231855at2759"/>
<dbReference type="InterPro" id="IPR056719">
    <property type="entry name" value="DUF7817"/>
</dbReference>
<evidence type="ECO:0000313" key="5">
    <source>
        <dbReference type="Proteomes" id="UP000515150"/>
    </source>
</evidence>
<dbReference type="PANTHER" id="PTHR46535:SF1">
    <property type="entry name" value="NEDD4-BINDING PROTEIN 2"/>
    <property type="match status" value="1"/>
</dbReference>
<dbReference type="InterPro" id="IPR027417">
    <property type="entry name" value="P-loop_NTPase"/>
</dbReference>
<feature type="compositionally biased region" description="Basic and acidic residues" evidence="2">
    <location>
        <begin position="725"/>
        <end position="739"/>
    </location>
</feature>
<accession>A0A6P7MNA3</accession>
<dbReference type="InterPro" id="IPR036063">
    <property type="entry name" value="Smr_dom_sf"/>
</dbReference>
<dbReference type="SUPFAM" id="SSF160443">
    <property type="entry name" value="SMR domain-like"/>
    <property type="match status" value="1"/>
</dbReference>
<feature type="compositionally biased region" description="Polar residues" evidence="2">
    <location>
        <begin position="749"/>
        <end position="758"/>
    </location>
</feature>
<dbReference type="Pfam" id="PF13671">
    <property type="entry name" value="AAA_33"/>
    <property type="match status" value="1"/>
</dbReference>
<dbReference type="Gene3D" id="1.10.8.10">
    <property type="entry name" value="DNA helicase RuvA subunit, C-terminal domain"/>
    <property type="match status" value="1"/>
</dbReference>
<feature type="region of interest" description="Disordered" evidence="2">
    <location>
        <begin position="940"/>
        <end position="962"/>
    </location>
</feature>
<dbReference type="GO" id="GO:0004519">
    <property type="term" value="F:endonuclease activity"/>
    <property type="evidence" value="ECO:0007669"/>
    <property type="project" value="TreeGrafter"/>
</dbReference>
<dbReference type="InterPro" id="IPR056720">
    <property type="entry name" value="DUF7818"/>
</dbReference>
<evidence type="ECO:0000256" key="2">
    <source>
        <dbReference type="SAM" id="MobiDB-lite"/>
    </source>
</evidence>
<dbReference type="GeneID" id="114856530"/>
<reference evidence="6" key="1">
    <citation type="submission" date="2025-08" db="UniProtKB">
        <authorList>
            <consortium name="RefSeq"/>
        </authorList>
    </citation>
    <scope>IDENTIFICATION</scope>
</reference>
<dbReference type="InterPro" id="IPR003892">
    <property type="entry name" value="CUE"/>
</dbReference>
<feature type="region of interest" description="Disordered" evidence="2">
    <location>
        <begin position="719"/>
        <end position="758"/>
    </location>
</feature>
<proteinExistence type="predicted"/>
<dbReference type="GO" id="GO:0005634">
    <property type="term" value="C:nucleus"/>
    <property type="evidence" value="ECO:0007669"/>
    <property type="project" value="TreeGrafter"/>
</dbReference>
<evidence type="ECO:0000259" key="3">
    <source>
        <dbReference type="PROSITE" id="PS50828"/>
    </source>
</evidence>
<gene>
    <name evidence="6" type="primary">n4bp2</name>
</gene>
<feature type="region of interest" description="Disordered" evidence="2">
    <location>
        <begin position="1179"/>
        <end position="1198"/>
    </location>
</feature>
<feature type="compositionally biased region" description="Polar residues" evidence="2">
    <location>
        <begin position="40"/>
        <end position="49"/>
    </location>
</feature>
<dbReference type="InterPro" id="IPR002625">
    <property type="entry name" value="Smr_dom"/>
</dbReference>
<evidence type="ECO:0000256" key="1">
    <source>
        <dbReference type="SAM" id="Coils"/>
    </source>
</evidence>
<feature type="region of interest" description="Disordered" evidence="2">
    <location>
        <begin position="780"/>
        <end position="833"/>
    </location>
</feature>
<dbReference type="InParanoid" id="A0A6P7MNA3"/>
<dbReference type="RefSeq" id="XP_029008207.1">
    <property type="nucleotide sequence ID" value="XM_029152374.3"/>
</dbReference>
<organism evidence="5 6">
    <name type="scientific">Betta splendens</name>
    <name type="common">Siamese fighting fish</name>
    <dbReference type="NCBI Taxonomy" id="158456"/>
    <lineage>
        <taxon>Eukaryota</taxon>
        <taxon>Metazoa</taxon>
        <taxon>Chordata</taxon>
        <taxon>Craniata</taxon>
        <taxon>Vertebrata</taxon>
        <taxon>Euteleostomi</taxon>
        <taxon>Actinopterygii</taxon>
        <taxon>Neopterygii</taxon>
        <taxon>Teleostei</taxon>
        <taxon>Neoteleostei</taxon>
        <taxon>Acanthomorphata</taxon>
        <taxon>Anabantaria</taxon>
        <taxon>Anabantiformes</taxon>
        <taxon>Anabantoidei</taxon>
        <taxon>Osphronemidae</taxon>
        <taxon>Betta</taxon>
    </lineage>
</organism>
<dbReference type="Pfam" id="PF25125">
    <property type="entry name" value="DUF7817"/>
    <property type="match status" value="1"/>
</dbReference>
<dbReference type="SUPFAM" id="SSF46934">
    <property type="entry name" value="UBA-like"/>
    <property type="match status" value="1"/>
</dbReference>
<dbReference type="SUPFAM" id="SSF52540">
    <property type="entry name" value="P-loop containing nucleoside triphosphate hydrolases"/>
    <property type="match status" value="1"/>
</dbReference>
<feature type="compositionally biased region" description="Acidic residues" evidence="2">
    <location>
        <begin position="1182"/>
        <end position="1191"/>
    </location>
</feature>
<feature type="region of interest" description="Disordered" evidence="2">
    <location>
        <begin position="1"/>
        <end position="51"/>
    </location>
</feature>
<dbReference type="Pfam" id="PF08590">
    <property type="entry name" value="DUF1771"/>
    <property type="match status" value="1"/>
</dbReference>
<dbReference type="Pfam" id="PF25124">
    <property type="entry name" value="DUF7816"/>
    <property type="match status" value="1"/>
</dbReference>
<feature type="coiled-coil region" evidence="1">
    <location>
        <begin position="1317"/>
        <end position="1355"/>
    </location>
</feature>